<gene>
    <name evidence="1" type="ORF">SVIM_LOCUS247341</name>
</gene>
<name>A0A6N2LLH6_SALVM</name>
<organism evidence="1">
    <name type="scientific">Salix viminalis</name>
    <name type="common">Common osier</name>
    <name type="synonym">Basket willow</name>
    <dbReference type="NCBI Taxonomy" id="40686"/>
    <lineage>
        <taxon>Eukaryota</taxon>
        <taxon>Viridiplantae</taxon>
        <taxon>Streptophyta</taxon>
        <taxon>Embryophyta</taxon>
        <taxon>Tracheophyta</taxon>
        <taxon>Spermatophyta</taxon>
        <taxon>Magnoliopsida</taxon>
        <taxon>eudicotyledons</taxon>
        <taxon>Gunneridae</taxon>
        <taxon>Pentapetalae</taxon>
        <taxon>rosids</taxon>
        <taxon>fabids</taxon>
        <taxon>Malpighiales</taxon>
        <taxon>Salicaceae</taxon>
        <taxon>Saliceae</taxon>
        <taxon>Salix</taxon>
    </lineage>
</organism>
<dbReference type="AlphaFoldDB" id="A0A6N2LLH6"/>
<dbReference type="EMBL" id="CAADRP010001568">
    <property type="protein sequence ID" value="VFU41818.1"/>
    <property type="molecule type" value="Genomic_DNA"/>
</dbReference>
<accession>A0A6N2LLH6</accession>
<sequence length="136" mass="15218">MSDDKEEDRFIKESGATNDISTLLRRSSLLDFEQACQKKLALDLDSSLQRDQVKPIWREERIPTELDLQRLRDLGRAFEDDAGEEGAVGMEGAIKQAASKVKLSYNPCFQFTSDPIPQAAICALFPRLCLGMLAIP</sequence>
<reference evidence="1" key="1">
    <citation type="submission" date="2019-03" db="EMBL/GenBank/DDBJ databases">
        <authorList>
            <person name="Mank J."/>
            <person name="Almeida P."/>
        </authorList>
    </citation>
    <scope>NUCLEOTIDE SEQUENCE</scope>
    <source>
        <strain evidence="1">78183</strain>
    </source>
</reference>
<proteinExistence type="predicted"/>
<protein>
    <submittedName>
        <fullName evidence="1">Uncharacterized protein</fullName>
    </submittedName>
</protein>
<evidence type="ECO:0000313" key="1">
    <source>
        <dbReference type="EMBL" id="VFU41818.1"/>
    </source>
</evidence>